<evidence type="ECO:0000256" key="2">
    <source>
        <dbReference type="ARBA" id="ARBA00009127"/>
    </source>
</evidence>
<name>A0A2R5H211_9STRA</name>
<comment type="caution">
    <text evidence="5">The sequence shown here is derived from an EMBL/GenBank/DDBJ whole genome shotgun (WGS) entry which is preliminary data.</text>
</comment>
<dbReference type="InterPro" id="IPR011044">
    <property type="entry name" value="Quino_amine_DH_bsu"/>
</dbReference>
<reference evidence="5 6" key="1">
    <citation type="submission" date="2017-12" db="EMBL/GenBank/DDBJ databases">
        <title>Sequencing, de novo assembly and annotation of complete genome of a new Thraustochytrid species, strain FCC1311.</title>
        <authorList>
            <person name="Sedici K."/>
            <person name="Godart F."/>
            <person name="Aiese Cigliano R."/>
            <person name="Sanseverino W."/>
            <person name="Barakat M."/>
            <person name="Ortet P."/>
            <person name="Marechal E."/>
            <person name="Cagnac O."/>
            <person name="Amato A."/>
        </authorList>
    </citation>
    <scope>NUCLEOTIDE SEQUENCE [LARGE SCALE GENOMIC DNA]</scope>
</reference>
<keyword evidence="6" id="KW-1185">Reference proteome</keyword>
<proteinExistence type="inferred from homology"/>
<dbReference type="InterPro" id="IPR017996">
    <property type="entry name" value="MRJP/yellow-related"/>
</dbReference>
<dbReference type="InterPro" id="IPR011042">
    <property type="entry name" value="6-blade_b-propeller_TolB-like"/>
</dbReference>
<feature type="chain" id="PRO_5015349391" evidence="4">
    <location>
        <begin position="24"/>
        <end position="424"/>
    </location>
</feature>
<dbReference type="SUPFAM" id="SSF50969">
    <property type="entry name" value="YVTN repeat-like/Quinoprotein amine dehydrogenase"/>
    <property type="match status" value="1"/>
</dbReference>
<keyword evidence="3" id="KW-0964">Secreted</keyword>
<dbReference type="Proteomes" id="UP000241890">
    <property type="component" value="Unassembled WGS sequence"/>
</dbReference>
<accession>A0A2R5H211</accession>
<evidence type="ECO:0000313" key="5">
    <source>
        <dbReference type="EMBL" id="GBG34871.1"/>
    </source>
</evidence>
<evidence type="ECO:0000256" key="3">
    <source>
        <dbReference type="ARBA" id="ARBA00022525"/>
    </source>
</evidence>
<comment type="similarity">
    <text evidence="2">Belongs to the major royal jelly protein family.</text>
</comment>
<dbReference type="Gene3D" id="2.120.10.30">
    <property type="entry name" value="TolB, C-terminal domain"/>
    <property type="match status" value="1"/>
</dbReference>
<organism evidence="5 6">
    <name type="scientific">Hondaea fermentalgiana</name>
    <dbReference type="NCBI Taxonomy" id="2315210"/>
    <lineage>
        <taxon>Eukaryota</taxon>
        <taxon>Sar</taxon>
        <taxon>Stramenopiles</taxon>
        <taxon>Bigyra</taxon>
        <taxon>Labyrinthulomycetes</taxon>
        <taxon>Thraustochytrida</taxon>
        <taxon>Thraustochytriidae</taxon>
        <taxon>Hondaea</taxon>
    </lineage>
</organism>
<feature type="signal peptide" evidence="4">
    <location>
        <begin position="1"/>
        <end position="23"/>
    </location>
</feature>
<evidence type="ECO:0000256" key="1">
    <source>
        <dbReference type="ARBA" id="ARBA00004613"/>
    </source>
</evidence>
<protein>
    <submittedName>
        <fullName evidence="5">Uncharacterized protein</fullName>
    </submittedName>
</protein>
<dbReference type="AlphaFoldDB" id="A0A2R5H211"/>
<evidence type="ECO:0000256" key="4">
    <source>
        <dbReference type="SAM" id="SignalP"/>
    </source>
</evidence>
<comment type="subcellular location">
    <subcellularLocation>
        <location evidence="1">Secreted</location>
    </subcellularLocation>
</comment>
<sequence length="424" mass="46993">MAGPMGLVLLALVLASAPTQIFAESSALDAQFSPGDDLADEVEKEIRRFAREAAERADTEAREKPIFKDRSTPPLWQANSTVSTFAEIQDAPTKLAVEAKSGRVFFAPHAFSAPDREQGQGFLSEWVESKQQAIAFPSEEFQDEIRQGIAALAMDNIRGWLLVLDANPYIYAGPSVLFVVEVASGNVLHRFELDEQLVGEITPTNMVICPRSQFVFIANNGAHSGVPSLLVIDIHVWKVRKLLEDHEAVQQRDVLPILNNREPIEYPWRFGLTSLAIDARNKRLILGSMFGDLLYSIPLRTLQAATRSLPEDELWAQVQILGPKTVSDAIDVDPATGNIYVTDFEHSALSLIEPAQGWSVMTLVQSEDLLRWPSDLVIVNGHAYVACSALDKIMEGDHKIRAGPFHILRMPLYKEAPVPVHDEL</sequence>
<dbReference type="Pfam" id="PF03022">
    <property type="entry name" value="MRJP"/>
    <property type="match status" value="1"/>
</dbReference>
<dbReference type="InParanoid" id="A0A2R5H211"/>
<keyword evidence="4" id="KW-0732">Signal</keyword>
<evidence type="ECO:0000313" key="6">
    <source>
        <dbReference type="Proteomes" id="UP000241890"/>
    </source>
</evidence>
<dbReference type="GO" id="GO:0005576">
    <property type="term" value="C:extracellular region"/>
    <property type="evidence" value="ECO:0007669"/>
    <property type="project" value="UniProtKB-SubCell"/>
</dbReference>
<gene>
    <name evidence="5" type="ORF">FCC1311_110942</name>
</gene>
<dbReference type="EMBL" id="BEYU01000224">
    <property type="protein sequence ID" value="GBG34871.1"/>
    <property type="molecule type" value="Genomic_DNA"/>
</dbReference>